<evidence type="ECO:0000313" key="2">
    <source>
        <dbReference type="EMBL" id="ODQ86177.1"/>
    </source>
</evidence>
<accession>A0A1E3R9T9</accession>
<gene>
    <name evidence="2" type="ORF">BHQ17_21610</name>
</gene>
<keyword evidence="3" id="KW-1185">Reference proteome</keyword>
<dbReference type="InterPro" id="IPR002938">
    <property type="entry name" value="FAD-bd"/>
</dbReference>
<dbReference type="Gene3D" id="3.30.9.10">
    <property type="entry name" value="D-Amino Acid Oxidase, subunit A, domain 2"/>
    <property type="match status" value="1"/>
</dbReference>
<reference evidence="3" key="1">
    <citation type="submission" date="2016-09" db="EMBL/GenBank/DDBJ databases">
        <authorList>
            <person name="Greninger A.L."/>
            <person name="Jerome K.R."/>
            <person name="Mcnair B."/>
            <person name="Wallis C."/>
            <person name="Fang F."/>
        </authorList>
    </citation>
    <scope>NUCLEOTIDE SEQUENCE [LARGE SCALE GENOMIC DNA]</scope>
    <source>
        <strain evidence="3">M7</strain>
    </source>
</reference>
<dbReference type="EMBL" id="MIGZ01000156">
    <property type="protein sequence ID" value="ODQ86177.1"/>
    <property type="molecule type" value="Genomic_DNA"/>
</dbReference>
<dbReference type="AlphaFoldDB" id="A0A1E3R9T9"/>
<evidence type="ECO:0000259" key="1">
    <source>
        <dbReference type="Pfam" id="PF01494"/>
    </source>
</evidence>
<dbReference type="GO" id="GO:0071949">
    <property type="term" value="F:FAD binding"/>
    <property type="evidence" value="ECO:0007669"/>
    <property type="project" value="InterPro"/>
</dbReference>
<feature type="domain" description="FAD-binding" evidence="1">
    <location>
        <begin position="2"/>
        <end position="79"/>
    </location>
</feature>
<dbReference type="SUPFAM" id="SSF51905">
    <property type="entry name" value="FAD/NAD(P)-binding domain"/>
    <property type="match status" value="1"/>
</dbReference>
<proteinExistence type="predicted"/>
<dbReference type="InterPro" id="IPR036188">
    <property type="entry name" value="FAD/NAD-bd_sf"/>
</dbReference>
<comment type="caution">
    <text evidence="2">The sequence shown here is derived from an EMBL/GenBank/DDBJ whole genome shotgun (WGS) entry which is preliminary data.</text>
</comment>
<name>A0A1E3R9T9_9MYCO</name>
<evidence type="ECO:0000313" key="3">
    <source>
        <dbReference type="Proteomes" id="UP000094243"/>
    </source>
</evidence>
<protein>
    <recommendedName>
        <fullName evidence="1">FAD-binding domain-containing protein</fullName>
    </recommendedName>
</protein>
<dbReference type="Gene3D" id="3.50.50.60">
    <property type="entry name" value="FAD/NAD(P)-binding domain"/>
    <property type="match status" value="1"/>
</dbReference>
<dbReference type="Proteomes" id="UP000094243">
    <property type="component" value="Unassembled WGS sequence"/>
</dbReference>
<sequence length="138" mass="14876">MSTYRFNRSVALSYTDEHARVVLAGEAAHVFPPFGGGRGLNSGVPDAVFAVDAIAAALSDPTSAIRLVRAAADERRQAGIANRDAASSALLHMEAATWFRRAKQRLAAVLAPRIRYLGEWLDRGPMGPNQPVSTQSRF</sequence>
<dbReference type="Pfam" id="PF01494">
    <property type="entry name" value="FAD_binding_3"/>
    <property type="match status" value="1"/>
</dbReference>
<organism evidence="2 3">
    <name type="scientific">Mycolicibacterium holsaticum</name>
    <dbReference type="NCBI Taxonomy" id="152142"/>
    <lineage>
        <taxon>Bacteria</taxon>
        <taxon>Bacillati</taxon>
        <taxon>Actinomycetota</taxon>
        <taxon>Actinomycetes</taxon>
        <taxon>Mycobacteriales</taxon>
        <taxon>Mycobacteriaceae</taxon>
        <taxon>Mycolicibacterium</taxon>
    </lineage>
</organism>